<dbReference type="GO" id="GO:0006325">
    <property type="term" value="P:chromatin organization"/>
    <property type="evidence" value="ECO:0007669"/>
    <property type="project" value="UniProtKB-KW"/>
</dbReference>
<evidence type="ECO:0000313" key="20">
    <source>
        <dbReference type="Proteomes" id="UP000077266"/>
    </source>
</evidence>
<dbReference type="Pfam" id="PF00097">
    <property type="entry name" value="zf-C3HC4"/>
    <property type="match status" value="1"/>
</dbReference>
<evidence type="ECO:0000256" key="6">
    <source>
        <dbReference type="ARBA" id="ARBA00022723"/>
    </source>
</evidence>
<dbReference type="SMART" id="SM00184">
    <property type="entry name" value="RING"/>
    <property type="match status" value="1"/>
</dbReference>
<dbReference type="InterPro" id="IPR013956">
    <property type="entry name" value="E3_ubiquit_lig_Bre1"/>
</dbReference>
<dbReference type="EC" id="2.3.2.27" evidence="15"/>
<dbReference type="PANTHER" id="PTHR23163:SF0">
    <property type="entry name" value="E3 UBIQUITIN-PROTEIN LIGASE BRE1"/>
    <property type="match status" value="1"/>
</dbReference>
<keyword evidence="12 15" id="KW-0539">Nucleus</keyword>
<organism evidence="19 20">
    <name type="scientific">Exidia glandulosa HHB12029</name>
    <dbReference type="NCBI Taxonomy" id="1314781"/>
    <lineage>
        <taxon>Eukaryota</taxon>
        <taxon>Fungi</taxon>
        <taxon>Dikarya</taxon>
        <taxon>Basidiomycota</taxon>
        <taxon>Agaricomycotina</taxon>
        <taxon>Agaricomycetes</taxon>
        <taxon>Auriculariales</taxon>
        <taxon>Exidiaceae</taxon>
        <taxon>Exidia</taxon>
    </lineage>
</organism>
<dbReference type="GO" id="GO:0061630">
    <property type="term" value="F:ubiquitin protein ligase activity"/>
    <property type="evidence" value="ECO:0007669"/>
    <property type="project" value="UniProtKB-EC"/>
</dbReference>
<accession>A0A165C102</accession>
<dbReference type="OrthoDB" id="10266039at2759"/>
<dbReference type="GO" id="GO:0005634">
    <property type="term" value="C:nucleus"/>
    <property type="evidence" value="ECO:0007669"/>
    <property type="project" value="UniProtKB-SubCell"/>
</dbReference>
<comment type="catalytic activity">
    <reaction evidence="1 15">
        <text>S-ubiquitinyl-[E2 ubiquitin-conjugating enzyme]-L-cysteine + [acceptor protein]-L-lysine = [E2 ubiquitin-conjugating enzyme]-L-cysteine + N(6)-ubiquitinyl-[acceptor protein]-L-lysine.</text>
        <dbReference type="EC" id="2.3.2.27"/>
    </reaction>
</comment>
<feature type="region of interest" description="Disordered" evidence="17">
    <location>
        <begin position="217"/>
        <end position="272"/>
    </location>
</feature>
<dbReference type="InParanoid" id="A0A165C102"/>
<dbReference type="PROSITE" id="PS50089">
    <property type="entry name" value="ZF_RING_2"/>
    <property type="match status" value="1"/>
</dbReference>
<evidence type="ECO:0000256" key="7">
    <source>
        <dbReference type="ARBA" id="ARBA00022771"/>
    </source>
</evidence>
<reference evidence="19 20" key="1">
    <citation type="journal article" date="2016" name="Mol. Biol. Evol.">
        <title>Comparative Genomics of Early-Diverging Mushroom-Forming Fungi Provides Insights into the Origins of Lignocellulose Decay Capabilities.</title>
        <authorList>
            <person name="Nagy L.G."/>
            <person name="Riley R."/>
            <person name="Tritt A."/>
            <person name="Adam C."/>
            <person name="Daum C."/>
            <person name="Floudas D."/>
            <person name="Sun H."/>
            <person name="Yadav J.S."/>
            <person name="Pangilinan J."/>
            <person name="Larsson K.H."/>
            <person name="Matsuura K."/>
            <person name="Barry K."/>
            <person name="Labutti K."/>
            <person name="Kuo R."/>
            <person name="Ohm R.A."/>
            <person name="Bhattacharya S.S."/>
            <person name="Shirouzu T."/>
            <person name="Yoshinaga Y."/>
            <person name="Martin F.M."/>
            <person name="Grigoriev I.V."/>
            <person name="Hibbett D.S."/>
        </authorList>
    </citation>
    <scope>NUCLEOTIDE SEQUENCE [LARGE SCALE GENOMIC DNA]</scope>
    <source>
        <strain evidence="19 20">HHB12029</strain>
    </source>
</reference>
<name>A0A165C102_EXIGL</name>
<feature type="coiled-coil region" evidence="16">
    <location>
        <begin position="327"/>
        <end position="390"/>
    </location>
</feature>
<protein>
    <recommendedName>
        <fullName evidence="15">E3 ubiquitin protein ligase</fullName>
        <ecNumber evidence="15">2.3.2.27</ecNumber>
    </recommendedName>
</protein>
<dbReference type="SUPFAM" id="SSF57850">
    <property type="entry name" value="RING/U-box"/>
    <property type="match status" value="1"/>
</dbReference>
<comment type="pathway">
    <text evidence="3 15">Protein modification; protein ubiquitination.</text>
</comment>
<evidence type="ECO:0000256" key="8">
    <source>
        <dbReference type="ARBA" id="ARBA00022786"/>
    </source>
</evidence>
<dbReference type="PANTHER" id="PTHR23163">
    <property type="entry name" value="RING FINGER PROTEIN-RELATED"/>
    <property type="match status" value="1"/>
</dbReference>
<sequence>MMESRKRPGSPVEDPSAHKKRAIASATDDPTHTNGVEAAADDAELAEDSNLELFRKEAIFRRMRHYAREHERGRRRVEELEAAQETYLAGMQAIETCWNQLVAEIRALVSVDDIPKSSLRSNAVKLPKLASDIPAYESAVEERRVATRTLVNAFVARAGTAPDNDALQAARREAQSEASRLHSENKLLEAKLESADEQLDKLRNDLAAAEMRVDRIKRERDLSRAPTHPPPTEPGSERVPNESRDASMKPEASKPPEAVNGHKEEESLDEVAVERAKAEKFKRVAEEQAGEIARLKAKVAAQPEDPQTSWLASRTPSEHDITNSEQYKALELELKKANDTVASLKLRLEEVEQAQTKFENEIKEVTTGHANALKGEIAKQMEEIMRLRGERDATHAELQERKQVSALRFAALGEFKTLAAAREDRIQALQSEVKRLKTRAAASEGDEDLYTFLRVNGENTDASYVDDLKNRLQAAEDKAKALQAAIDARSEDAIGGFELEARELYEGAKRRLERYDTVFGPDAVDASGNADLQQLASLLEAKEKSLAEQQLLRQQEAEALDSCYSEIDRLSTSWETLDTQMKSKVFDLAALEKQIADVTASKIRKEMMFYSADNKIKNLESTIKLHEANSSKQLNALHALHAKHSEEQKVFDNERTALATLKKEKDACEEKITGLRKELREANEEKARLQRDLEQEKARVASLTHDYSIRSRNYNALKSEHEGEKEKVAQLKQQLEQRKKFAAVSANESDLQDLYQKSMGALKCSTCKKGFREQLLQKCGHTFCKECVDSRISTRQRKCPACNLPFAQSEVITLFLQ</sequence>
<dbReference type="InterPro" id="IPR018957">
    <property type="entry name" value="Znf_C3HC4_RING-type"/>
</dbReference>
<keyword evidence="20" id="KW-1185">Reference proteome</keyword>
<dbReference type="InterPro" id="IPR058643">
    <property type="entry name" value="BRE1-like_CC"/>
</dbReference>
<feature type="coiled-coil region" evidence="16">
    <location>
        <begin position="651"/>
        <end position="738"/>
    </location>
</feature>
<keyword evidence="6 15" id="KW-0479">Metal-binding</keyword>
<feature type="domain" description="RING-type" evidence="18">
    <location>
        <begin position="764"/>
        <end position="803"/>
    </location>
</feature>
<dbReference type="InterPro" id="IPR013083">
    <property type="entry name" value="Znf_RING/FYVE/PHD"/>
</dbReference>
<dbReference type="PROSITE" id="PS00518">
    <property type="entry name" value="ZF_RING_1"/>
    <property type="match status" value="1"/>
</dbReference>
<keyword evidence="10 15" id="KW-0156">Chromatin regulator</keyword>
<evidence type="ECO:0000256" key="5">
    <source>
        <dbReference type="ARBA" id="ARBA00022679"/>
    </source>
</evidence>
<evidence type="ECO:0000256" key="14">
    <source>
        <dbReference type="PROSITE-ProRule" id="PRU00175"/>
    </source>
</evidence>
<comment type="subcellular location">
    <subcellularLocation>
        <location evidence="2 15">Nucleus</location>
    </subcellularLocation>
</comment>
<feature type="region of interest" description="Disordered" evidence="17">
    <location>
        <begin position="1"/>
        <end position="42"/>
    </location>
</feature>
<comment type="similarity">
    <text evidence="4 15">Belongs to the BRE1 family.</text>
</comment>
<evidence type="ECO:0000313" key="19">
    <source>
        <dbReference type="EMBL" id="KZV81614.1"/>
    </source>
</evidence>
<evidence type="ECO:0000256" key="11">
    <source>
        <dbReference type="ARBA" id="ARBA00023054"/>
    </source>
</evidence>
<dbReference type="Proteomes" id="UP000077266">
    <property type="component" value="Unassembled WGS sequence"/>
</dbReference>
<dbReference type="GO" id="GO:0008270">
    <property type="term" value="F:zinc ion binding"/>
    <property type="evidence" value="ECO:0007669"/>
    <property type="project" value="UniProtKB-KW"/>
</dbReference>
<feature type="coiled-coil region" evidence="16">
    <location>
        <begin position="529"/>
        <end position="558"/>
    </location>
</feature>
<evidence type="ECO:0000256" key="16">
    <source>
        <dbReference type="SAM" id="Coils"/>
    </source>
</evidence>
<keyword evidence="7 14" id="KW-0863">Zinc-finger</keyword>
<evidence type="ECO:0000256" key="2">
    <source>
        <dbReference type="ARBA" id="ARBA00004123"/>
    </source>
</evidence>
<evidence type="ECO:0000256" key="3">
    <source>
        <dbReference type="ARBA" id="ARBA00004906"/>
    </source>
</evidence>
<evidence type="ECO:0000256" key="10">
    <source>
        <dbReference type="ARBA" id="ARBA00022853"/>
    </source>
</evidence>
<dbReference type="GO" id="GO:0033503">
    <property type="term" value="C:HULC complex"/>
    <property type="evidence" value="ECO:0007669"/>
    <property type="project" value="TreeGrafter"/>
</dbReference>
<proteinExistence type="inferred from homology"/>
<keyword evidence="9 15" id="KW-0862">Zinc</keyword>
<dbReference type="AlphaFoldDB" id="A0A165C102"/>
<dbReference type="STRING" id="1314781.A0A165C102"/>
<feature type="coiled-coil region" evidence="16">
    <location>
        <begin position="419"/>
        <end position="492"/>
    </location>
</feature>
<dbReference type="EMBL" id="KV426379">
    <property type="protein sequence ID" value="KZV81614.1"/>
    <property type="molecule type" value="Genomic_DNA"/>
</dbReference>
<evidence type="ECO:0000256" key="12">
    <source>
        <dbReference type="ARBA" id="ARBA00023242"/>
    </source>
</evidence>
<keyword evidence="11 15" id="KW-0175">Coiled coil</keyword>
<dbReference type="Gene3D" id="3.30.40.10">
    <property type="entry name" value="Zinc/RING finger domain, C3HC4 (zinc finger)"/>
    <property type="match status" value="1"/>
</dbReference>
<evidence type="ECO:0000256" key="1">
    <source>
        <dbReference type="ARBA" id="ARBA00000900"/>
    </source>
</evidence>
<evidence type="ECO:0000256" key="13">
    <source>
        <dbReference type="ARBA" id="ARBA00059679"/>
    </source>
</evidence>
<dbReference type="InterPro" id="IPR017907">
    <property type="entry name" value="Znf_RING_CS"/>
</dbReference>
<dbReference type="UniPathway" id="UPA00143"/>
<comment type="function">
    <text evidence="13">E3 ubiquitin-protein ligase that mediates monoubiquitination of histone H2B to form H2BK123ub1. H2BK123ub1 gives a specific tag for epigenetic transcriptional activation and is also a prerequisite for H3K4me and H3K79me formation.</text>
</comment>
<dbReference type="InterPro" id="IPR001841">
    <property type="entry name" value="Znf_RING"/>
</dbReference>
<evidence type="ECO:0000259" key="18">
    <source>
        <dbReference type="PROSITE" id="PS50089"/>
    </source>
</evidence>
<evidence type="ECO:0000256" key="15">
    <source>
        <dbReference type="RuleBase" id="RU365038"/>
    </source>
</evidence>
<keyword evidence="5 15" id="KW-0808">Transferase</keyword>
<feature type="compositionally biased region" description="Basic and acidic residues" evidence="17">
    <location>
        <begin position="235"/>
        <end position="265"/>
    </location>
</feature>
<evidence type="ECO:0000256" key="17">
    <source>
        <dbReference type="SAM" id="MobiDB-lite"/>
    </source>
</evidence>
<gene>
    <name evidence="19" type="ORF">EXIGLDRAFT_844460</name>
</gene>
<dbReference type="CDD" id="cd16499">
    <property type="entry name" value="RING-HC_Bre1-like"/>
    <property type="match status" value="1"/>
</dbReference>
<evidence type="ECO:0000256" key="4">
    <source>
        <dbReference type="ARBA" id="ARBA00005555"/>
    </source>
</evidence>
<dbReference type="GO" id="GO:0016567">
    <property type="term" value="P:protein ubiquitination"/>
    <property type="evidence" value="ECO:0007669"/>
    <property type="project" value="UniProtKB-UniRule"/>
</dbReference>
<dbReference type="Pfam" id="PF26095">
    <property type="entry name" value="CC_Bre1"/>
    <property type="match status" value="1"/>
</dbReference>
<evidence type="ECO:0000256" key="9">
    <source>
        <dbReference type="ARBA" id="ARBA00022833"/>
    </source>
</evidence>
<keyword evidence="8 15" id="KW-0833">Ubl conjugation pathway</keyword>
<dbReference type="FunCoup" id="A0A165C102">
    <property type="interactions" value="283"/>
</dbReference>